<protein>
    <submittedName>
        <fullName evidence="1">Unannotated protein</fullName>
    </submittedName>
</protein>
<name>A0A6J5ZLD0_9ZZZZ</name>
<sequence>MSKALNEPNRALSQHSLFQLNQLTLAMTPHTVLHTLVTLHTLDTLGIIT</sequence>
<evidence type="ECO:0000313" key="1">
    <source>
        <dbReference type="EMBL" id="CAB4341350.1"/>
    </source>
</evidence>
<organism evidence="1">
    <name type="scientific">freshwater metagenome</name>
    <dbReference type="NCBI Taxonomy" id="449393"/>
    <lineage>
        <taxon>unclassified sequences</taxon>
        <taxon>metagenomes</taxon>
        <taxon>ecological metagenomes</taxon>
    </lineage>
</organism>
<reference evidence="1" key="1">
    <citation type="submission" date="2020-05" db="EMBL/GenBank/DDBJ databases">
        <authorList>
            <person name="Chiriac C."/>
            <person name="Salcher M."/>
            <person name="Ghai R."/>
            <person name="Kavagutti S V."/>
        </authorList>
    </citation>
    <scope>NUCLEOTIDE SEQUENCE</scope>
</reference>
<gene>
    <name evidence="1" type="ORF">UFOPK3770_00983</name>
</gene>
<dbReference type="EMBL" id="CAESAJ010000115">
    <property type="protein sequence ID" value="CAB4341350.1"/>
    <property type="molecule type" value="Genomic_DNA"/>
</dbReference>
<dbReference type="AlphaFoldDB" id="A0A6J5ZLD0"/>
<proteinExistence type="predicted"/>
<accession>A0A6J5ZLD0</accession>